<dbReference type="SUPFAM" id="SSF56024">
    <property type="entry name" value="Phospholipase D/nuclease"/>
    <property type="match status" value="2"/>
</dbReference>
<dbReference type="EMBL" id="DVLT01000049">
    <property type="protein sequence ID" value="HIU03220.1"/>
    <property type="molecule type" value="Genomic_DNA"/>
</dbReference>
<feature type="domain" description="PLD phosphodiesterase" evidence="1">
    <location>
        <begin position="156"/>
        <end position="178"/>
    </location>
</feature>
<reference evidence="2" key="2">
    <citation type="journal article" date="2021" name="PeerJ">
        <title>Extensive microbial diversity within the chicken gut microbiome revealed by metagenomics and culture.</title>
        <authorList>
            <person name="Gilroy R."/>
            <person name="Ravi A."/>
            <person name="Getino M."/>
            <person name="Pursley I."/>
            <person name="Horton D.L."/>
            <person name="Alikhan N.F."/>
            <person name="Baker D."/>
            <person name="Gharbi K."/>
            <person name="Hall N."/>
            <person name="Watson M."/>
            <person name="Adriaenssens E.M."/>
            <person name="Foster-Nyarko E."/>
            <person name="Jarju S."/>
            <person name="Secka A."/>
            <person name="Antonio M."/>
            <person name="Oren A."/>
            <person name="Chaudhuri R.R."/>
            <person name="La Ragione R."/>
            <person name="Hildebrand F."/>
            <person name="Pallen M.J."/>
        </authorList>
    </citation>
    <scope>NUCLEOTIDE SEQUENCE</scope>
    <source>
        <strain evidence="2">CHK187-14744</strain>
    </source>
</reference>
<organism evidence="2 3">
    <name type="scientific">Candidatus Onthocola gallistercoris</name>
    <dbReference type="NCBI Taxonomy" id="2840876"/>
    <lineage>
        <taxon>Bacteria</taxon>
        <taxon>Bacillati</taxon>
        <taxon>Bacillota</taxon>
        <taxon>Bacilli</taxon>
        <taxon>Candidatus Onthocola</taxon>
    </lineage>
</organism>
<protein>
    <submittedName>
        <fullName evidence="2">Phospholipase D family protein</fullName>
    </submittedName>
</protein>
<evidence type="ECO:0000313" key="3">
    <source>
        <dbReference type="Proteomes" id="UP000824164"/>
    </source>
</evidence>
<dbReference type="InterPro" id="IPR025202">
    <property type="entry name" value="PLD-like_dom"/>
</dbReference>
<dbReference type="GO" id="GO:0032049">
    <property type="term" value="P:cardiolipin biosynthetic process"/>
    <property type="evidence" value="ECO:0007669"/>
    <property type="project" value="UniProtKB-ARBA"/>
</dbReference>
<dbReference type="PIRSF" id="PIRSF000850">
    <property type="entry name" value="Phospholipase_D_PSS"/>
    <property type="match status" value="1"/>
</dbReference>
<sequence length="479" mass="55138">MLRFIRRHWILCLILTLVLYVAVGAVAPFIVYKTAENASQISLEDPAVFGEDQTADRVMLLETNQSAWTERIRLLDQAQDRIILSTFDMRPDESTQDILSIIQKKADQGVSVRILVDGFSGLVRMENSKLFHAVAAHPNVEIRLYNPISLLTPWTTQGRMHDKYVIVDDLAYILGGRNTFDYFIGEYDTTNNSYDREVLVYNTKCGTEESSVSSLHEVEAYFERVWNLDVCRPFHDDEALLGETQIQEWCRSLSEREKNLEERYGELFQPPDYVNMTHETEGICLLSNPTDIYGKEPVVFQQLTDLMIQAQERVIIHTPYSVLNKDMREKLTEVADQVPDTRLVINSVENGDNFFASSDYQYNKQKVIDTGLQLYEYDGGTSYHAKSIVIDDDISIIGSYNLDLRSTYVDTELMLVIKSEGLTQELLAYMDQIQQDCRKVIDRTEYEVPEHVTVAEVPAYKRILWKVVGFLMQPLRVLV</sequence>
<evidence type="ECO:0000313" key="2">
    <source>
        <dbReference type="EMBL" id="HIU03220.1"/>
    </source>
</evidence>
<feature type="domain" description="PLD phosphodiesterase" evidence="1">
    <location>
        <begin position="379"/>
        <end position="406"/>
    </location>
</feature>
<name>A0A9D1HGT7_9FIRM</name>
<dbReference type="AlphaFoldDB" id="A0A9D1HGT7"/>
<evidence type="ECO:0000259" key="1">
    <source>
        <dbReference type="PROSITE" id="PS50035"/>
    </source>
</evidence>
<proteinExistence type="predicted"/>
<reference evidence="2" key="1">
    <citation type="submission" date="2020-10" db="EMBL/GenBank/DDBJ databases">
        <authorList>
            <person name="Gilroy R."/>
        </authorList>
    </citation>
    <scope>NUCLEOTIDE SEQUENCE</scope>
    <source>
        <strain evidence="2">CHK187-14744</strain>
    </source>
</reference>
<dbReference type="PANTHER" id="PTHR21248">
    <property type="entry name" value="CARDIOLIPIN SYNTHASE"/>
    <property type="match status" value="1"/>
</dbReference>
<dbReference type="GO" id="GO:0030572">
    <property type="term" value="F:phosphatidyltransferase activity"/>
    <property type="evidence" value="ECO:0007669"/>
    <property type="project" value="UniProtKB-ARBA"/>
</dbReference>
<dbReference type="InterPro" id="IPR001736">
    <property type="entry name" value="PLipase_D/transphosphatidylase"/>
</dbReference>
<comment type="caution">
    <text evidence="2">The sequence shown here is derived from an EMBL/GenBank/DDBJ whole genome shotgun (WGS) entry which is preliminary data.</text>
</comment>
<dbReference type="SMART" id="SM00155">
    <property type="entry name" value="PLDc"/>
    <property type="match status" value="2"/>
</dbReference>
<dbReference type="Pfam" id="PF13091">
    <property type="entry name" value="PLDc_2"/>
    <property type="match status" value="2"/>
</dbReference>
<dbReference type="CDD" id="cd09113">
    <property type="entry name" value="PLDc_ymdC_like_2"/>
    <property type="match status" value="1"/>
</dbReference>
<dbReference type="PANTHER" id="PTHR21248:SF12">
    <property type="entry name" value="CARDIOLIPIN SYNTHASE C"/>
    <property type="match status" value="1"/>
</dbReference>
<gene>
    <name evidence="2" type="ORF">IAB63_08220</name>
</gene>
<accession>A0A9D1HGT7</accession>
<dbReference type="Gene3D" id="3.30.870.10">
    <property type="entry name" value="Endonuclease Chain A"/>
    <property type="match status" value="2"/>
</dbReference>
<dbReference type="Proteomes" id="UP000824164">
    <property type="component" value="Unassembled WGS sequence"/>
</dbReference>
<dbReference type="PROSITE" id="PS50035">
    <property type="entry name" value="PLD"/>
    <property type="match status" value="2"/>
</dbReference>